<feature type="compositionally biased region" description="Basic and acidic residues" evidence="1">
    <location>
        <begin position="198"/>
        <end position="210"/>
    </location>
</feature>
<evidence type="ECO:0000256" key="1">
    <source>
        <dbReference type="SAM" id="MobiDB-lite"/>
    </source>
</evidence>
<dbReference type="Proteomes" id="UP000325313">
    <property type="component" value="Unassembled WGS sequence"/>
</dbReference>
<comment type="caution">
    <text evidence="2">The sequence shown here is derived from an EMBL/GenBank/DDBJ whole genome shotgun (WGS) entry which is preliminary data.</text>
</comment>
<dbReference type="AlphaFoldDB" id="A0A5B0SI54"/>
<feature type="region of interest" description="Disordered" evidence="1">
    <location>
        <begin position="198"/>
        <end position="260"/>
    </location>
</feature>
<sequence length="430" mass="47958">MRAFQAFGYFCGAPKFVVWPVLIGNPLSVAQHELLNPWSYDEKNDVKDAQTQEEEAEPSRVFGKGCVLNDDQDDAQRIIKTIIESDETFVPKDEDKKDADGSDKKPCLIRMFKGEELDENFVYTDHDMVSIISRIVNENIDCFEIEEVQTATYERLKFFNEDSKAEAKSPGWEEIVHKTPIQELFSMIEFLREQARDTSELEDLPKESPSLDKNLIPEEPSQLTKTEQADSSFLDKEKSSGSLEATADLPSDNLPQKSGDPQLIEYSIEMKDEGVASYAGKRPPGTIAPMEGGGLNGLIEVLQRFSDGPDSTEPKKLPPSRPKVAPLDLSAEVKKKPKTVETPTSVLPLPLSSRLNAALLSPQSYAKFRDAALPLEELYRRNGKDREKLERFLAAHAKDVSSKCGFIRSCDSALRPKSGSFNDGSATRVC</sequence>
<evidence type="ECO:0000313" key="2">
    <source>
        <dbReference type="EMBL" id="KAA1137507.1"/>
    </source>
</evidence>
<name>A0A5B0SI54_PUCGR</name>
<reference evidence="2 3" key="1">
    <citation type="submission" date="2019-05" db="EMBL/GenBank/DDBJ databases">
        <title>Emergence of the Ug99 lineage of the wheat stem rust pathogen through somatic hybridization.</title>
        <authorList>
            <person name="Li F."/>
            <person name="Upadhyaya N.M."/>
            <person name="Sperschneider J."/>
            <person name="Matny O."/>
            <person name="Nguyen-Phuc H."/>
            <person name="Mago R."/>
            <person name="Raley C."/>
            <person name="Miller M.E."/>
            <person name="Silverstein K.A.T."/>
            <person name="Henningsen E."/>
            <person name="Hirsch C.D."/>
            <person name="Visser B."/>
            <person name="Pretorius Z.A."/>
            <person name="Steffenson B.J."/>
            <person name="Schwessinger B."/>
            <person name="Dodds P.N."/>
            <person name="Figueroa M."/>
        </authorList>
    </citation>
    <scope>NUCLEOTIDE SEQUENCE [LARGE SCALE GENOMIC DNA]</scope>
    <source>
        <strain evidence="2 3">Ug99</strain>
    </source>
</reference>
<proteinExistence type="predicted"/>
<dbReference type="EMBL" id="VDEP01000007">
    <property type="protein sequence ID" value="KAA1137507.1"/>
    <property type="molecule type" value="Genomic_DNA"/>
</dbReference>
<evidence type="ECO:0000313" key="3">
    <source>
        <dbReference type="Proteomes" id="UP000325313"/>
    </source>
</evidence>
<feature type="compositionally biased region" description="Polar residues" evidence="1">
    <location>
        <begin position="221"/>
        <end position="231"/>
    </location>
</feature>
<protein>
    <submittedName>
        <fullName evidence="2">Uncharacterized protein</fullName>
    </submittedName>
</protein>
<organism evidence="2 3">
    <name type="scientific">Puccinia graminis f. sp. tritici</name>
    <dbReference type="NCBI Taxonomy" id="56615"/>
    <lineage>
        <taxon>Eukaryota</taxon>
        <taxon>Fungi</taxon>
        <taxon>Dikarya</taxon>
        <taxon>Basidiomycota</taxon>
        <taxon>Pucciniomycotina</taxon>
        <taxon>Pucciniomycetes</taxon>
        <taxon>Pucciniales</taxon>
        <taxon>Pucciniaceae</taxon>
        <taxon>Puccinia</taxon>
    </lineage>
</organism>
<gene>
    <name evidence="2" type="ORF">PGTUg99_003829</name>
</gene>
<accession>A0A5B0SI54</accession>